<dbReference type="EMBL" id="JADKBR010000017">
    <property type="protein sequence ID" value="MBK8891460.1"/>
    <property type="molecule type" value="Genomic_DNA"/>
</dbReference>
<gene>
    <name evidence="1" type="ORF">IPN75_14365</name>
</gene>
<dbReference type="Proteomes" id="UP000808146">
    <property type="component" value="Unassembled WGS sequence"/>
</dbReference>
<dbReference type="AlphaFoldDB" id="A0A9D7LPA2"/>
<sequence length="268" mass="29404">MPEPITTVGLGAIAAYLGKDGLQKLLGPTADYLGQGLKDFTQKRAQNIGQIFQSAQAKLGDRIESPGEVPPKVLKAVLDEGSFSNDALAVEYFGGILASSRTEHGRDDRGARIAKILDSLSTYQLRTHYLVYSTVREIFRDRGLKLDMDGRPKMQIFIPFSGYIQAMDFSQAELTQANQLLNHVFFGLHSDSLIDDKWQYGPQEHMTKLFPGAQDGGIVCGPSALGAELFLWAFGHADKPLEFLFSPEFHPVITGVPTRFPNGAATKT</sequence>
<protein>
    <recommendedName>
        <fullName evidence="3">DUF4393 domain-containing protein</fullName>
    </recommendedName>
</protein>
<evidence type="ECO:0008006" key="3">
    <source>
        <dbReference type="Google" id="ProtNLM"/>
    </source>
</evidence>
<comment type="caution">
    <text evidence="1">The sequence shown here is derived from an EMBL/GenBank/DDBJ whole genome shotgun (WGS) entry which is preliminary data.</text>
</comment>
<accession>A0A9D7LPA2</accession>
<proteinExistence type="predicted"/>
<reference evidence="1" key="1">
    <citation type="submission" date="2020-10" db="EMBL/GenBank/DDBJ databases">
        <title>Connecting structure to function with the recovery of over 1000 high-quality activated sludge metagenome-assembled genomes encoding full-length rRNA genes using long-read sequencing.</title>
        <authorList>
            <person name="Singleton C.M."/>
            <person name="Petriglieri F."/>
            <person name="Kristensen J.M."/>
            <person name="Kirkegaard R.H."/>
            <person name="Michaelsen T.Y."/>
            <person name="Andersen M.H."/>
            <person name="Karst S.M."/>
            <person name="Dueholm M.S."/>
            <person name="Nielsen P.H."/>
            <person name="Albertsen M."/>
        </authorList>
    </citation>
    <scope>NUCLEOTIDE SEQUENCE</scope>
    <source>
        <strain evidence="1">OdNE_18-Q3-R46-58_BAT3C.305</strain>
    </source>
</reference>
<evidence type="ECO:0000313" key="1">
    <source>
        <dbReference type="EMBL" id="MBK8891460.1"/>
    </source>
</evidence>
<organism evidence="1 2">
    <name type="scientific">Candidatus Dechloromonas phosphorivorans</name>
    <dbReference type="NCBI Taxonomy" id="2899244"/>
    <lineage>
        <taxon>Bacteria</taxon>
        <taxon>Pseudomonadati</taxon>
        <taxon>Pseudomonadota</taxon>
        <taxon>Betaproteobacteria</taxon>
        <taxon>Rhodocyclales</taxon>
        <taxon>Azonexaceae</taxon>
        <taxon>Dechloromonas</taxon>
    </lineage>
</organism>
<name>A0A9D7LPA2_9RHOO</name>
<evidence type="ECO:0000313" key="2">
    <source>
        <dbReference type="Proteomes" id="UP000808146"/>
    </source>
</evidence>